<reference evidence="1 2" key="1">
    <citation type="journal article" date="2022" name="DNA Res.">
        <title>Chromosomal-level genome assembly of the orchid tree Bauhinia variegata (Leguminosae; Cercidoideae) supports the allotetraploid origin hypothesis of Bauhinia.</title>
        <authorList>
            <person name="Zhong Y."/>
            <person name="Chen Y."/>
            <person name="Zheng D."/>
            <person name="Pang J."/>
            <person name="Liu Y."/>
            <person name="Luo S."/>
            <person name="Meng S."/>
            <person name="Qian L."/>
            <person name="Wei D."/>
            <person name="Dai S."/>
            <person name="Zhou R."/>
        </authorList>
    </citation>
    <scope>NUCLEOTIDE SEQUENCE [LARGE SCALE GENOMIC DNA]</scope>
    <source>
        <strain evidence="1">BV-YZ2020</strain>
    </source>
</reference>
<comment type="caution">
    <text evidence="1">The sequence shown here is derived from an EMBL/GenBank/DDBJ whole genome shotgun (WGS) entry which is preliminary data.</text>
</comment>
<keyword evidence="2" id="KW-1185">Reference proteome</keyword>
<organism evidence="1 2">
    <name type="scientific">Bauhinia variegata</name>
    <name type="common">Purple orchid tree</name>
    <name type="synonym">Phanera variegata</name>
    <dbReference type="NCBI Taxonomy" id="167791"/>
    <lineage>
        <taxon>Eukaryota</taxon>
        <taxon>Viridiplantae</taxon>
        <taxon>Streptophyta</taxon>
        <taxon>Embryophyta</taxon>
        <taxon>Tracheophyta</taxon>
        <taxon>Spermatophyta</taxon>
        <taxon>Magnoliopsida</taxon>
        <taxon>eudicotyledons</taxon>
        <taxon>Gunneridae</taxon>
        <taxon>Pentapetalae</taxon>
        <taxon>rosids</taxon>
        <taxon>fabids</taxon>
        <taxon>Fabales</taxon>
        <taxon>Fabaceae</taxon>
        <taxon>Cercidoideae</taxon>
        <taxon>Cercideae</taxon>
        <taxon>Bauhiniinae</taxon>
        <taxon>Bauhinia</taxon>
    </lineage>
</organism>
<dbReference type="Proteomes" id="UP000828941">
    <property type="component" value="Chromosome 7"/>
</dbReference>
<evidence type="ECO:0000313" key="1">
    <source>
        <dbReference type="EMBL" id="KAI4332289.1"/>
    </source>
</evidence>
<sequence length="175" mass="19153">MAFNKVGIVLVLLLCGSILFGDNMESAGVKACPQYCFSEAAYMTCPSTVNLPYKDAQQMWKAIEKLTNDEDFSNKTKWGPKVFYFLSYKRVRKLIFTIPGCVVSDFDKAGAVLLEVNMEAVDAARVCPLFCYGSAAYMTCPSSGDQHLAPSCNCCLAGKGCAIYTADRTLLCPEK</sequence>
<protein>
    <submittedName>
        <fullName evidence="1">Uncharacterized protein</fullName>
    </submittedName>
</protein>
<proteinExistence type="predicted"/>
<name>A0ACB9N914_BAUVA</name>
<accession>A0ACB9N914</accession>
<dbReference type="EMBL" id="CM039432">
    <property type="protein sequence ID" value="KAI4332289.1"/>
    <property type="molecule type" value="Genomic_DNA"/>
</dbReference>
<gene>
    <name evidence="1" type="ORF">L6164_017211</name>
</gene>
<evidence type="ECO:0000313" key="2">
    <source>
        <dbReference type="Proteomes" id="UP000828941"/>
    </source>
</evidence>